<dbReference type="PROSITE" id="PS50835">
    <property type="entry name" value="IG_LIKE"/>
    <property type="match status" value="3"/>
</dbReference>
<organism evidence="5 6">
    <name type="scientific">Astyanax mexicanus</name>
    <name type="common">Blind cave fish</name>
    <name type="synonym">Astyanax fasciatus mexicanus</name>
    <dbReference type="NCBI Taxonomy" id="7994"/>
    <lineage>
        <taxon>Eukaryota</taxon>
        <taxon>Metazoa</taxon>
        <taxon>Chordata</taxon>
        <taxon>Craniata</taxon>
        <taxon>Vertebrata</taxon>
        <taxon>Euteleostomi</taxon>
        <taxon>Actinopterygii</taxon>
        <taxon>Neopterygii</taxon>
        <taxon>Teleostei</taxon>
        <taxon>Ostariophysi</taxon>
        <taxon>Characiformes</taxon>
        <taxon>Characoidei</taxon>
        <taxon>Acestrorhamphidae</taxon>
        <taxon>Acestrorhamphinae</taxon>
        <taxon>Astyanax</taxon>
    </lineage>
</organism>
<dbReference type="InterPro" id="IPR003598">
    <property type="entry name" value="Ig_sub2"/>
</dbReference>
<dbReference type="InterPro" id="IPR013783">
    <property type="entry name" value="Ig-like_fold"/>
</dbReference>
<dbReference type="InterPro" id="IPR003599">
    <property type="entry name" value="Ig_sub"/>
</dbReference>
<feature type="domain" description="Ig-like" evidence="4">
    <location>
        <begin position="308"/>
        <end position="399"/>
    </location>
</feature>
<dbReference type="FunFam" id="2.60.40.10:FF:000080">
    <property type="entry name" value="Myosin light chain kinase, smooth muscle"/>
    <property type="match status" value="1"/>
</dbReference>
<dbReference type="InterPro" id="IPR036179">
    <property type="entry name" value="Ig-like_dom_sf"/>
</dbReference>
<keyword evidence="3" id="KW-0393">Immunoglobulin domain</keyword>
<evidence type="ECO:0000256" key="1">
    <source>
        <dbReference type="ARBA" id="ARBA00006692"/>
    </source>
</evidence>
<dbReference type="InterPro" id="IPR040849">
    <property type="entry name" value="MyBP-C_THB"/>
</dbReference>
<dbReference type="Gene3D" id="2.60.40.10">
    <property type="entry name" value="Immunoglobulins"/>
    <property type="match status" value="4"/>
</dbReference>
<comment type="similarity">
    <text evidence="1">Belongs to the protein kinase superfamily. CAMK Ser/Thr protein kinase family.</text>
</comment>
<reference evidence="5" key="1">
    <citation type="submission" date="2025-08" db="UniProtKB">
        <authorList>
            <consortium name="Ensembl"/>
        </authorList>
    </citation>
    <scope>IDENTIFICATION</scope>
</reference>
<dbReference type="GO" id="GO:0031430">
    <property type="term" value="C:M band"/>
    <property type="evidence" value="ECO:0007669"/>
    <property type="project" value="TreeGrafter"/>
</dbReference>
<dbReference type="AlphaFoldDB" id="A0A8B9HJX9"/>
<feature type="domain" description="Ig-like" evidence="4">
    <location>
        <begin position="433"/>
        <end position="522"/>
    </location>
</feature>
<dbReference type="Proteomes" id="UP000694621">
    <property type="component" value="Unplaced"/>
</dbReference>
<dbReference type="InterPro" id="IPR050964">
    <property type="entry name" value="Striated_Muscle_Regulatory"/>
</dbReference>
<dbReference type="Ensembl" id="ENSAMXT00005015921.1">
    <property type="protein sequence ID" value="ENSAMXP00005014368.1"/>
    <property type="gene ID" value="ENSAMXG00005007619.1"/>
</dbReference>
<dbReference type="Pfam" id="PF07679">
    <property type="entry name" value="I-set"/>
    <property type="match status" value="4"/>
</dbReference>
<keyword evidence="2" id="KW-0677">Repeat</keyword>
<dbReference type="PANTHER" id="PTHR13817">
    <property type="entry name" value="TITIN"/>
    <property type="match status" value="1"/>
</dbReference>
<dbReference type="FunFam" id="2.60.40.10:FF:001231">
    <property type="entry name" value="Immunoglobulin-like and fibronectin type III domain containing 1"/>
    <property type="match status" value="1"/>
</dbReference>
<protein>
    <submittedName>
        <fullName evidence="5">Immunoglobulin like and fibronectin type III domain containing 1, tandem duplicate 4</fullName>
    </submittedName>
</protein>
<evidence type="ECO:0000313" key="5">
    <source>
        <dbReference type="Ensembl" id="ENSAMXP00005014368.1"/>
    </source>
</evidence>
<dbReference type="Pfam" id="PF18362">
    <property type="entry name" value="THB"/>
    <property type="match status" value="1"/>
</dbReference>
<proteinExistence type="inferred from homology"/>
<dbReference type="InterPro" id="IPR013098">
    <property type="entry name" value="Ig_I-set"/>
</dbReference>
<evidence type="ECO:0000256" key="3">
    <source>
        <dbReference type="ARBA" id="ARBA00023319"/>
    </source>
</evidence>
<sequence length="531" mass="59492">KVKKKKVYSTIKAIKKRSKVPGVMITQYVQELPHGKTTPDFTRKPIAATVQEGKNAVFRAVVTGEPAPTVSWARNKGDASDPEKYKPKYDERSREYILEIPNVSGAQADTYKCFATNSFGKAVCTATLTVIEGKKSFYNNTQNDPEDFRKIVVKKKKKEKPKKEGDIDPKFWEMLLSAQKKDYERICREFGITDFRWMLKKLNQMKKEREEEQAKVSVQLKPIEIKTSGRAEFEFNMKLKDPNSNIYLYKDGEELEYSKGADDSSKHSMSKAGDKYTFSINSVGLQDAGLYQVDVEDATIFSTDLKIPDVEFDGMLKDAKAAEGQDALFECVLSGPAPKITWCAKDVSVEHGDKYNITVSEDMLTHRLVVKNCTPEDKGVYAAIAGVKLSKASLTVEVSWVASPLCKYKKVKKVTVNSGIFACVSTMITFERPPSILVPLKVHMPPKGYQCYMTCAVRGCPAPNVSWYQNGICIDSNHHYYITNVHGVCSMYILRVTPDDGGEYKVVAVNSFGKAECSVKLQIKGIIAHLL</sequence>
<dbReference type="FunFam" id="2.60.40.10:FF:001097">
    <property type="entry name" value="Immunoglobulin-like and fibronectin type III domain-containing protein 1"/>
    <property type="match status" value="1"/>
</dbReference>
<dbReference type="GO" id="GO:0045214">
    <property type="term" value="P:sarcomere organization"/>
    <property type="evidence" value="ECO:0007669"/>
    <property type="project" value="TreeGrafter"/>
</dbReference>
<accession>A0A8B9HJX9</accession>
<evidence type="ECO:0000256" key="2">
    <source>
        <dbReference type="ARBA" id="ARBA00022737"/>
    </source>
</evidence>
<feature type="domain" description="Ig-like" evidence="4">
    <location>
        <begin position="39"/>
        <end position="129"/>
    </location>
</feature>
<dbReference type="SUPFAM" id="SSF48726">
    <property type="entry name" value="Immunoglobulin"/>
    <property type="match status" value="4"/>
</dbReference>
<evidence type="ECO:0000259" key="4">
    <source>
        <dbReference type="PROSITE" id="PS50835"/>
    </source>
</evidence>
<dbReference type="PANTHER" id="PTHR13817:SF180">
    <property type="entry name" value="IMMUNOGLOBULIN-LIKE AND FIBRONECTIN TYPE III DOMAIN-CONTAINING 1, TANDEM DUPLICATE 3-RELATED"/>
    <property type="match status" value="1"/>
</dbReference>
<dbReference type="InterPro" id="IPR007110">
    <property type="entry name" value="Ig-like_dom"/>
</dbReference>
<dbReference type="SMART" id="SM00408">
    <property type="entry name" value="IGc2"/>
    <property type="match status" value="3"/>
</dbReference>
<evidence type="ECO:0000313" key="6">
    <source>
        <dbReference type="Proteomes" id="UP000694621"/>
    </source>
</evidence>
<dbReference type="SMART" id="SM00409">
    <property type="entry name" value="IG"/>
    <property type="match status" value="4"/>
</dbReference>
<name>A0A8B9HJX9_ASTMX</name>